<sequence>MAETESMDVAEPVSPVEVPKTGAGPADRHGLLKHSREFLDFFWDIAKPQQETRLEATEKLLEYLRARPKGSSEMKYALKRLITGLGVGRETARPCYSLALAQLLQSFEDIPLCSILQQIQEKYNLQKVKKGMMRPALFANLFGVLALFQSGRLVKVPEAVLQEVLPKVLKTELSSVLGSPEHLELFLLAQQKVPKKLEKLMGPVNLFSDENIPRLVTVLKMAATSVKKERKLPAVALDLLRLALQEDKFPWFWKEVVEQGLLKKQFWPASYLCFRLLGAALPLLSKEQLQLVMRGDLIRHYGEHMVTAKLPNHYKFAPEMNQYVEAFLEGCRDDAERQLAMVVAFTSVTNQGLPVMPTFWRVVKLLSPPALQGYVAWLRDMFLQPDLDALVDFSTNNQKKTQDASLHGPERAVFRLRKWIILRLVSIVDCVHAEKEEALTEEVARFCFFHSFFETKKPTSQIPETEQHSSPALESRTREVVSGAFFSLLQTLSTQFRQAPEQAQDRQPWTYRLVQFADMLLSHSRNVVPLTPFTTQQRQAWDRMLKTLKELETHSSEAKAKATAFQHLLLLVGIHLFKSPAESCDLLGDIQTCIKKSLGEKTRRTRSKATNPQELPWVEVLVEILLSLLAQPSHLMRQVARSVFSHICSHLTPRALQLILDVLNPEESQDEDDNVVVTDDSKEEPLGEAEDKSSDDEDNKGDKNSESEEESDGEESDEAERDGDVDQGFREQLMAVLQAGKALGGGDGEDDDDEELGDEAMMALDENLASLFAEQKLRIQARREEKNKLQKEKALRRDFQIRVLDLIEVLVTKQPENPLVLELLEPLLHIIRRSMRTSSAKQEQDLLHKTARIFTHHLCRSRHYCRDVGDRVETVYAQLERLVRQAGQQADSSVALYHFNASLYLLRVLKGSTVDKSAQKEEKTTAADASAQGREAATCLDLSRVTPIYSAVLSSFLTKRNSPLTVPMFLSLFCRHPMLCKNLLPLVVEHIASHSRPRHQAQACLLLQKSLHTRELRLCFKAPEWEQLMGQILAKVTENLRTLGEAETKSEHQKELSSLELLNTLFKNIRQEKLTTDLSAVLGVLQSQQLRLQQKLQQEEHSTGTGSSRLHDLYWQAMKLLGVQRPKSEKDAKEVPEATQNPVSMKRKKKGFLPETKKRKKRKSEGAVQGEGAAPAATGGDQPPSTGKKRRNKRKAKVPAPSQVNGMPAAKSPAPDSPAQPPKPKKRKRKQSQVNGTPATKSPAPDSPAQTPKPQKQNEKQSQVNATPAIESPAPDLSAQTPKPQKKNPKLSQVNGTPATRSPAPDPPTQTPKLQKKNQKLSQANAMPATKSPAPGPPAASPTASAQTPKLQKKNQKLSQVTVTPATKSPVSDLPTISPGPPAQTPKLQKKNQKLSQMKGATPESLDSPEEPAAKKRPKKNLPQKGILGKSPQSALPRKKARLSLASRSPSLLQSGARKKVQPRKVKKL</sequence>
<name>A0A8D1S7B7_PIG</name>
<comment type="subcellular location">
    <subcellularLocation>
        <location evidence="1">Nucleus</location>
    </subcellularLocation>
</comment>
<feature type="compositionally biased region" description="Basic residues" evidence="4">
    <location>
        <begin position="1145"/>
        <end position="1163"/>
    </location>
</feature>
<dbReference type="InterPro" id="IPR007015">
    <property type="entry name" value="DNA_pol_V/MYBBP1A"/>
</dbReference>
<evidence type="ECO:0000313" key="5">
    <source>
        <dbReference type="Ensembl" id="ENSSSCP00055046190.1"/>
    </source>
</evidence>
<feature type="region of interest" description="Disordered" evidence="4">
    <location>
        <begin position="667"/>
        <end position="723"/>
    </location>
</feature>
<feature type="compositionally biased region" description="Polar residues" evidence="4">
    <location>
        <begin position="1290"/>
        <end position="1300"/>
    </location>
</feature>
<feature type="region of interest" description="Disordered" evidence="4">
    <location>
        <begin position="1125"/>
        <end position="1469"/>
    </location>
</feature>
<feature type="compositionally biased region" description="Basic and acidic residues" evidence="4">
    <location>
        <begin position="679"/>
        <end position="692"/>
    </location>
</feature>
<dbReference type="Pfam" id="PF04931">
    <property type="entry name" value="DNA_pol_phi"/>
    <property type="match status" value="1"/>
</dbReference>
<feature type="compositionally biased region" description="Basic and acidic residues" evidence="4">
    <location>
        <begin position="1126"/>
        <end position="1136"/>
    </location>
</feature>
<feature type="compositionally biased region" description="Basic residues" evidence="4">
    <location>
        <begin position="1457"/>
        <end position="1469"/>
    </location>
</feature>
<keyword evidence="3" id="KW-0539">Nucleus</keyword>
<dbReference type="Proteomes" id="UP000694728">
    <property type="component" value="Unplaced"/>
</dbReference>
<feature type="compositionally biased region" description="Low complexity" evidence="4">
    <location>
        <begin position="1443"/>
        <end position="1453"/>
    </location>
</feature>
<protein>
    <submittedName>
        <fullName evidence="5">MYB binding protein 1a</fullName>
    </submittedName>
</protein>
<feature type="compositionally biased region" description="Acidic residues" evidence="4">
    <location>
        <begin position="707"/>
        <end position="721"/>
    </location>
</feature>
<dbReference type="GO" id="GO:0005730">
    <property type="term" value="C:nucleolus"/>
    <property type="evidence" value="ECO:0007669"/>
    <property type="project" value="InterPro"/>
</dbReference>
<dbReference type="Proteomes" id="UP000694724">
    <property type="component" value="Unplaced"/>
</dbReference>
<dbReference type="Ensembl" id="ENSSSCT00055057724.1">
    <property type="protein sequence ID" value="ENSSSCP00055046190.1"/>
    <property type="gene ID" value="ENSSSCG00055028947.1"/>
</dbReference>
<proteinExistence type="inferred from homology"/>
<dbReference type="PANTHER" id="PTHR13213:SF2">
    <property type="entry name" value="MYB-BINDING PROTEIN 1A"/>
    <property type="match status" value="1"/>
</dbReference>
<feature type="compositionally biased region" description="Polar residues" evidence="4">
    <location>
        <begin position="1248"/>
        <end position="1266"/>
    </location>
</feature>
<feature type="region of interest" description="Disordered" evidence="4">
    <location>
        <begin position="1"/>
        <end position="29"/>
    </location>
</feature>
<evidence type="ECO:0000256" key="3">
    <source>
        <dbReference type="ARBA" id="ARBA00023242"/>
    </source>
</evidence>
<dbReference type="InterPro" id="IPR016024">
    <property type="entry name" value="ARM-type_fold"/>
</dbReference>
<evidence type="ECO:0000313" key="6">
    <source>
        <dbReference type="Proteomes" id="UP000694724"/>
    </source>
</evidence>
<feature type="compositionally biased region" description="Polar residues" evidence="4">
    <location>
        <begin position="1357"/>
        <end position="1370"/>
    </location>
</feature>
<evidence type="ECO:0000256" key="2">
    <source>
        <dbReference type="ARBA" id="ARBA00006809"/>
    </source>
</evidence>
<gene>
    <name evidence="5" type="primary">MYBBP1A</name>
</gene>
<evidence type="ECO:0000256" key="1">
    <source>
        <dbReference type="ARBA" id="ARBA00004123"/>
    </source>
</evidence>
<dbReference type="PRINTS" id="PR01217">
    <property type="entry name" value="PRICHEXTENSN"/>
</dbReference>
<comment type="similarity">
    <text evidence="2">Belongs to the MYBBP1A family.</text>
</comment>
<dbReference type="GO" id="GO:0003677">
    <property type="term" value="F:DNA binding"/>
    <property type="evidence" value="ECO:0007669"/>
    <property type="project" value="InterPro"/>
</dbReference>
<evidence type="ECO:0000256" key="4">
    <source>
        <dbReference type="SAM" id="MobiDB-lite"/>
    </source>
</evidence>
<accession>A0A8D1S7B7</accession>
<organism evidence="5 6">
    <name type="scientific">Sus scrofa</name>
    <name type="common">Pig</name>
    <dbReference type="NCBI Taxonomy" id="9823"/>
    <lineage>
        <taxon>Eukaryota</taxon>
        <taxon>Metazoa</taxon>
        <taxon>Chordata</taxon>
        <taxon>Craniata</taxon>
        <taxon>Vertebrata</taxon>
        <taxon>Euteleostomi</taxon>
        <taxon>Mammalia</taxon>
        <taxon>Eutheria</taxon>
        <taxon>Laurasiatheria</taxon>
        <taxon>Artiodactyla</taxon>
        <taxon>Suina</taxon>
        <taxon>Suidae</taxon>
        <taxon>Sus</taxon>
    </lineage>
</organism>
<dbReference type="GO" id="GO:0006355">
    <property type="term" value="P:regulation of DNA-templated transcription"/>
    <property type="evidence" value="ECO:0007669"/>
    <property type="project" value="InterPro"/>
</dbReference>
<dbReference type="SUPFAM" id="SSF48371">
    <property type="entry name" value="ARM repeat"/>
    <property type="match status" value="1"/>
</dbReference>
<feature type="compositionally biased region" description="Basic residues" evidence="4">
    <location>
        <begin position="1187"/>
        <end position="1197"/>
    </location>
</feature>
<dbReference type="Ensembl" id="ENSSSCT00045066179.1">
    <property type="protein sequence ID" value="ENSSSCP00045046899.1"/>
    <property type="gene ID" value="ENSSSCG00045038186.1"/>
</dbReference>
<dbReference type="PANTHER" id="PTHR13213">
    <property type="entry name" value="MYB-BINDING PROTEIN 1A FAMILY MEMBER"/>
    <property type="match status" value="1"/>
</dbReference>
<reference evidence="5" key="1">
    <citation type="submission" date="2025-05" db="UniProtKB">
        <authorList>
            <consortium name="Ensembl"/>
        </authorList>
    </citation>
    <scope>IDENTIFICATION</scope>
</reference>